<keyword evidence="11" id="KW-1185">Reference proteome</keyword>
<evidence type="ECO:0000259" key="7">
    <source>
        <dbReference type="Pfam" id="PF25063"/>
    </source>
</evidence>
<feature type="domain" description="Tetratricopeptide repeat protein 21A/21B N-terminal ARM repeat" evidence="6">
    <location>
        <begin position="10"/>
        <end position="232"/>
    </location>
</feature>
<dbReference type="InterPro" id="IPR056834">
    <property type="entry name" value="ARM_TT21_C"/>
</dbReference>
<evidence type="ECO:0000313" key="11">
    <source>
        <dbReference type="Proteomes" id="UP000076502"/>
    </source>
</evidence>
<dbReference type="SUPFAM" id="SSF48452">
    <property type="entry name" value="TPR-like"/>
    <property type="match status" value="3"/>
</dbReference>
<dbReference type="Pfam" id="PF25063">
    <property type="entry name" value="ARM_TT21_C"/>
    <property type="match status" value="1"/>
</dbReference>
<keyword evidence="3 4" id="KW-0802">TPR repeat</keyword>
<dbReference type="Pfam" id="PF25064">
    <property type="entry name" value="ARM_TT21_5th"/>
    <property type="match status" value="1"/>
</dbReference>
<proteinExistence type="inferred from homology"/>
<feature type="repeat" description="TPR" evidence="4">
    <location>
        <begin position="325"/>
        <end position="358"/>
    </location>
</feature>
<dbReference type="GO" id="GO:0030991">
    <property type="term" value="C:intraciliary transport particle A"/>
    <property type="evidence" value="ECO:0007669"/>
    <property type="project" value="TreeGrafter"/>
</dbReference>
<feature type="domain" description="Tetratricopeptide repeat protein 21A/21B C-terminal ARM" evidence="7">
    <location>
        <begin position="1106"/>
        <end position="1316"/>
    </location>
</feature>
<dbReference type="GO" id="GO:0005929">
    <property type="term" value="C:cilium"/>
    <property type="evidence" value="ECO:0007669"/>
    <property type="project" value="GOC"/>
</dbReference>
<dbReference type="EMBL" id="KQ434960">
    <property type="protein sequence ID" value="KZC12680.1"/>
    <property type="molecule type" value="Genomic_DNA"/>
</dbReference>
<dbReference type="GO" id="GO:0061512">
    <property type="term" value="P:protein localization to cilium"/>
    <property type="evidence" value="ECO:0007669"/>
    <property type="project" value="TreeGrafter"/>
</dbReference>
<evidence type="ECO:0000259" key="6">
    <source>
        <dbReference type="Pfam" id="PF25062"/>
    </source>
</evidence>
<dbReference type="GO" id="GO:0035721">
    <property type="term" value="P:intraciliary retrograde transport"/>
    <property type="evidence" value="ECO:0007669"/>
    <property type="project" value="TreeGrafter"/>
</dbReference>
<dbReference type="InterPro" id="IPR019734">
    <property type="entry name" value="TPR_rpt"/>
</dbReference>
<evidence type="ECO:0000259" key="9">
    <source>
        <dbReference type="Pfam" id="PF25068"/>
    </source>
</evidence>
<evidence type="ECO:0000256" key="4">
    <source>
        <dbReference type="PROSITE-ProRule" id="PRU00339"/>
    </source>
</evidence>
<evidence type="ECO:0000259" key="5">
    <source>
        <dbReference type="Pfam" id="PF25060"/>
    </source>
</evidence>
<evidence type="ECO:0000256" key="2">
    <source>
        <dbReference type="ARBA" id="ARBA00022737"/>
    </source>
</evidence>
<comment type="similarity">
    <text evidence="1">Belongs to the TTC21 family.</text>
</comment>
<evidence type="ECO:0000259" key="8">
    <source>
        <dbReference type="Pfam" id="PF25064"/>
    </source>
</evidence>
<dbReference type="PANTHER" id="PTHR14699:SF0">
    <property type="entry name" value="TETRATRICOPEPTIDE REPEAT PROTEIN 21 HOMOLOG"/>
    <property type="match status" value="1"/>
</dbReference>
<dbReference type="PANTHER" id="PTHR14699">
    <property type="entry name" value="STI2 PROTEIN-RELATED"/>
    <property type="match status" value="1"/>
</dbReference>
<dbReference type="Pfam" id="PF25060">
    <property type="entry name" value="ARM_TT21_2nd"/>
    <property type="match status" value="1"/>
</dbReference>
<dbReference type="SUPFAM" id="SSF81901">
    <property type="entry name" value="HCP-like"/>
    <property type="match status" value="1"/>
</dbReference>
<dbReference type="Pfam" id="PF25068">
    <property type="entry name" value="ARM_TT21_4th"/>
    <property type="match status" value="1"/>
</dbReference>
<dbReference type="InterPro" id="IPR040364">
    <property type="entry name" value="TTC21A/TTC21B"/>
</dbReference>
<dbReference type="Pfam" id="PF13181">
    <property type="entry name" value="TPR_8"/>
    <property type="match status" value="1"/>
</dbReference>
<dbReference type="InterPro" id="IPR056836">
    <property type="entry name" value="ARM_TT21_4th"/>
</dbReference>
<dbReference type="Pfam" id="PF25058">
    <property type="entry name" value="ARM_TT21"/>
    <property type="match status" value="1"/>
</dbReference>
<evidence type="ECO:0000256" key="3">
    <source>
        <dbReference type="ARBA" id="ARBA00022803"/>
    </source>
</evidence>
<dbReference type="Pfam" id="PF25062">
    <property type="entry name" value="ARM_TT21_N"/>
    <property type="match status" value="1"/>
</dbReference>
<dbReference type="Gene3D" id="1.25.40.10">
    <property type="entry name" value="Tetratricopeptide repeat domain"/>
    <property type="match status" value="7"/>
</dbReference>
<dbReference type="FunFam" id="1.25.40.10:FF:000219">
    <property type="entry name" value="Tetratricopeptide repeat domain 21B"/>
    <property type="match status" value="1"/>
</dbReference>
<keyword evidence="2" id="KW-0677">Repeat</keyword>
<dbReference type="PROSITE" id="PS50005">
    <property type="entry name" value="TPR"/>
    <property type="match status" value="3"/>
</dbReference>
<protein>
    <submittedName>
        <fullName evidence="10">Tetratricopeptide repeat protein 21B</fullName>
    </submittedName>
</protein>
<feature type="repeat" description="TPR" evidence="4">
    <location>
        <begin position="721"/>
        <end position="754"/>
    </location>
</feature>
<feature type="repeat" description="TPR" evidence="4">
    <location>
        <begin position="891"/>
        <end position="924"/>
    </location>
</feature>
<dbReference type="InterPro" id="IPR056835">
    <property type="entry name" value="ARM_TT21_5th"/>
</dbReference>
<reference evidence="10 11" key="1">
    <citation type="submission" date="2015-07" db="EMBL/GenBank/DDBJ databases">
        <title>The genome of Dufourea novaeangliae.</title>
        <authorList>
            <person name="Pan H."/>
            <person name="Kapheim K."/>
        </authorList>
    </citation>
    <scope>NUCLEOTIDE SEQUENCE [LARGE SCALE GENOMIC DNA]</scope>
    <source>
        <strain evidence="10">0120121106</strain>
        <tissue evidence="10">Whole body</tissue>
    </source>
</reference>
<evidence type="ECO:0000256" key="1">
    <source>
        <dbReference type="ARBA" id="ARBA00010935"/>
    </source>
</evidence>
<dbReference type="Proteomes" id="UP000076502">
    <property type="component" value="Unassembled WGS sequence"/>
</dbReference>
<dbReference type="STRING" id="178035.A0A154PN80"/>
<dbReference type="InterPro" id="IPR056833">
    <property type="entry name" value="ARM_TT21_N"/>
</dbReference>
<dbReference type="FunFam" id="1.25.40.10:FF:000197">
    <property type="entry name" value="Tetratricopeptide repeat domain 21B"/>
    <property type="match status" value="1"/>
</dbReference>
<dbReference type="InterPro" id="IPR011990">
    <property type="entry name" value="TPR-like_helical_dom_sf"/>
</dbReference>
<evidence type="ECO:0000313" key="10">
    <source>
        <dbReference type="EMBL" id="KZC12680.1"/>
    </source>
</evidence>
<dbReference type="OrthoDB" id="10259630at2759"/>
<accession>A0A154PN80</accession>
<feature type="domain" description="Tetratricopeptide repeat protein 21A/21B fourth ARM" evidence="9">
    <location>
        <begin position="758"/>
        <end position="918"/>
    </location>
</feature>
<organism evidence="10 11">
    <name type="scientific">Dufourea novaeangliae</name>
    <name type="common">Sweat bee</name>
    <dbReference type="NCBI Taxonomy" id="178035"/>
    <lineage>
        <taxon>Eukaryota</taxon>
        <taxon>Metazoa</taxon>
        <taxon>Ecdysozoa</taxon>
        <taxon>Arthropoda</taxon>
        <taxon>Hexapoda</taxon>
        <taxon>Insecta</taxon>
        <taxon>Pterygota</taxon>
        <taxon>Neoptera</taxon>
        <taxon>Endopterygota</taxon>
        <taxon>Hymenoptera</taxon>
        <taxon>Apocrita</taxon>
        <taxon>Aculeata</taxon>
        <taxon>Apoidea</taxon>
        <taxon>Anthophila</taxon>
        <taxon>Halictidae</taxon>
        <taxon>Rophitinae</taxon>
        <taxon>Dufourea</taxon>
    </lineage>
</organism>
<feature type="domain" description="Tetratricopeptide repeat protein 21A/21B fifth ARM repeats" evidence="8">
    <location>
        <begin position="959"/>
        <end position="1075"/>
    </location>
</feature>
<name>A0A154PN80_DUFNO</name>
<feature type="domain" description="Tetratricopeptide repeat protein 21A/21B second ARM" evidence="5">
    <location>
        <begin position="269"/>
        <end position="539"/>
    </location>
</feature>
<dbReference type="SMART" id="SM00028">
    <property type="entry name" value="TPR"/>
    <property type="match status" value="13"/>
</dbReference>
<dbReference type="InterPro" id="IPR056832">
    <property type="entry name" value="ARM_TT21_2nd"/>
</dbReference>
<dbReference type="PROSITE" id="PS50293">
    <property type="entry name" value="TPR_REGION"/>
    <property type="match status" value="1"/>
</dbReference>
<gene>
    <name evidence="10" type="ORF">WN55_04146</name>
</gene>
<sequence length="1322" mass="150651">MEEIEYITLIEWYCHQLYYNGMLIHSKEACEAYPTSERLRILLGLAYALTGKTQEAIKECTSLMNNADATLAALLLQNITYTISSNVERTTLTHIENRIRDERRKSTPNALSLAALTLLLSQKVEKAKDYIERAHKLDSSNMNVLLVKGWVNLFTVNEISLDKRNFFELVLEEDPKNVYALLGSAKYKQQHGDSAGAILTLNSLIVRYPKLCLPLIEKLQNLLTMKDWEQVLETANRILSIDLNNLDATKAQVFVMLCRDGNYEEGLKGLQSFFRNLILTETRNAIVLISNVQLFSRLACKSEEVLLELARTVDRMLQQQHSKNAELMIELGNLYVSLGKARDAEHYYKNAIKINESSFSALMGLAYCQLLDTSTEGRDLAQQQIDFLMEIQSGSKSAELLFMSAKLKSNVPNQALTHLDDASTILLNNCKCIPYGYEYVKKLNPDLCLDICKQRIVYSISNDVRNRERNVLNRAEPCLYLLEQLTEAYPGLTTAQLLLSKAKMQSGELEGAATILKNILDNVDASNAEAHLLMAQILACQGNYQLASQSLEIGLSYNFNIRDNPIYHLIVGMVQKENKDIENAIKSFRAAIAHVVEVQFHENMSETVEMSASDIATLYLELIFAYSEMRRFDEAIAVIHEANIKLRNTTEEGRILIGNAELLLEMGELDEAIERLSKVTPDQPYYLQAHKRLAEIHLKHKKDRLAFAVCFRELVEHCPGPRTYSMLGDAYVSIEEPERAIEAYEEALKENPIDKFHIASKLGKALVKTHQYTKAINYYWDVIKQENFKGLKSDLAKLFMKMKQYDKAEATLVQELQGRYTLFAFHYGRRDSDLQSLQVRGQLLLLLGKTREKADNIQGALWALSEAKENQQRYIQRLGSSSTEDEKEMLTNICLTMAHYSSSLRDYDQAIQCYKEALNHRPANLQALLSLAKIYMQTNNLDRCAQSCTALLNADPENEAASIMMADLAFRKIDFDTAAFHFKQLLLKQPTYWTALARLIEVSRRTGNMDDLEERLHRADLGMSGSNLAAGYYYCAGLLDWRMGRLNSALRQFNCARRDAEWGQQAIYNMIEICLDSDDDSSLSNEVFNNDDDAEYQDSRTMALKTAYRLLQELNPKGSPHEMLTHRLLSNFFLLATKQKSNVEKALQDCTAMASQEALRDHVGPALGMAMAHILLKQTPRARNHLKRVSKNTWTFEDAEYLERCWLLLADIYVQSNKYDLANDLLRRVLQHNATCVRARELSGRIAEKEQSYREAASQYSQAWKYGGKSNLSVAYKLAYCSMKAKAYAEAIDACNEVLKQSPDYPRIRKDIFEKCINNLRT</sequence>